<evidence type="ECO:0000256" key="7">
    <source>
        <dbReference type="SAM" id="Phobius"/>
    </source>
</evidence>
<feature type="transmembrane region" description="Helical" evidence="7">
    <location>
        <begin position="6"/>
        <end position="23"/>
    </location>
</feature>
<keyword evidence="5 7" id="KW-1133">Transmembrane helix</keyword>
<keyword evidence="3" id="KW-1003">Cell membrane</keyword>
<keyword evidence="4 7" id="KW-0812">Transmembrane</keyword>
<dbReference type="PANTHER" id="PTHR30506">
    <property type="entry name" value="INNER MEMBRANE PROTEIN"/>
    <property type="match status" value="1"/>
</dbReference>
<proteinExistence type="inferred from homology"/>
<evidence type="ECO:0000256" key="4">
    <source>
        <dbReference type="ARBA" id="ARBA00022692"/>
    </source>
</evidence>
<dbReference type="AlphaFoldDB" id="A0A974WFQ7"/>
<evidence type="ECO:0000256" key="1">
    <source>
        <dbReference type="ARBA" id="ARBA00004651"/>
    </source>
</evidence>
<dbReference type="Pfam" id="PF03458">
    <property type="entry name" value="Gly_transporter"/>
    <property type="match status" value="2"/>
</dbReference>
<dbReference type="EMBL" id="CP070608">
    <property type="protein sequence ID" value="QSE96934.1"/>
    <property type="molecule type" value="Genomic_DNA"/>
</dbReference>
<dbReference type="InterPro" id="IPR005115">
    <property type="entry name" value="Gly_transporter"/>
</dbReference>
<dbReference type="GO" id="GO:0005886">
    <property type="term" value="C:plasma membrane"/>
    <property type="evidence" value="ECO:0007669"/>
    <property type="project" value="UniProtKB-SubCell"/>
</dbReference>
<evidence type="ECO:0000259" key="8">
    <source>
        <dbReference type="Pfam" id="PF03458"/>
    </source>
</evidence>
<reference evidence="9" key="1">
    <citation type="submission" date="2021-02" db="EMBL/GenBank/DDBJ databases">
        <title>Fulvivirga sp. S481 isolated from sea water.</title>
        <authorList>
            <person name="Bae S.S."/>
            <person name="Baek K."/>
        </authorList>
    </citation>
    <scope>NUCLEOTIDE SEQUENCE</scope>
    <source>
        <strain evidence="9">S481</strain>
    </source>
</reference>
<evidence type="ECO:0000313" key="9">
    <source>
        <dbReference type="EMBL" id="QSE96934.1"/>
    </source>
</evidence>
<comment type="subcellular location">
    <subcellularLocation>
        <location evidence="1">Cell membrane</location>
        <topology evidence="1">Multi-pass membrane protein</topology>
    </subcellularLocation>
</comment>
<keyword evidence="10" id="KW-1185">Reference proteome</keyword>
<evidence type="ECO:0000256" key="2">
    <source>
        <dbReference type="ARBA" id="ARBA00008193"/>
    </source>
</evidence>
<protein>
    <submittedName>
        <fullName evidence="9">Trimeric intracellular cation channel family protein</fullName>
    </submittedName>
</protein>
<feature type="transmembrane region" description="Helical" evidence="7">
    <location>
        <begin position="57"/>
        <end position="78"/>
    </location>
</feature>
<evidence type="ECO:0000313" key="10">
    <source>
        <dbReference type="Proteomes" id="UP000662783"/>
    </source>
</evidence>
<feature type="domain" description="Glycine transporter" evidence="8">
    <location>
        <begin position="6"/>
        <end position="80"/>
    </location>
</feature>
<evidence type="ECO:0000256" key="3">
    <source>
        <dbReference type="ARBA" id="ARBA00022475"/>
    </source>
</evidence>
<dbReference type="RefSeq" id="WP_205721448.1">
    <property type="nucleotide sequence ID" value="NZ_CP070608.1"/>
</dbReference>
<comment type="similarity">
    <text evidence="2">Belongs to the UPF0126 family.</text>
</comment>
<keyword evidence="6 7" id="KW-0472">Membrane</keyword>
<accession>A0A974WFQ7</accession>
<name>A0A974WFQ7_9BACT</name>
<feature type="transmembrane region" description="Helical" evidence="7">
    <location>
        <begin position="118"/>
        <end position="137"/>
    </location>
</feature>
<dbReference type="PANTHER" id="PTHR30506:SF3">
    <property type="entry name" value="UPF0126 INNER MEMBRANE PROTEIN YADS-RELATED"/>
    <property type="match status" value="1"/>
</dbReference>
<feature type="transmembrane region" description="Helical" evidence="7">
    <location>
        <begin position="30"/>
        <end position="51"/>
    </location>
</feature>
<organism evidence="9 10">
    <name type="scientific">Fulvivirga lutea</name>
    <dbReference type="NCBI Taxonomy" id="2810512"/>
    <lineage>
        <taxon>Bacteria</taxon>
        <taxon>Pseudomonadati</taxon>
        <taxon>Bacteroidota</taxon>
        <taxon>Cytophagia</taxon>
        <taxon>Cytophagales</taxon>
        <taxon>Fulvivirgaceae</taxon>
        <taxon>Fulvivirga</taxon>
    </lineage>
</organism>
<feature type="domain" description="Glycine transporter" evidence="8">
    <location>
        <begin position="92"/>
        <end position="165"/>
    </location>
</feature>
<gene>
    <name evidence="9" type="ORF">JR347_15235</name>
</gene>
<sequence length="200" mass="21694">MNLLYALDLIGTFVFAISGLRLAAKKEMDLFGASVIACVTAVGGGTVRDLLIGATPVAWITNVHYGVAIILAVPVTIIFRKYIVELKRTIFIFDSIGIALFTISGMEKAFSYGLSPSMAISMGVVSAVIGGVIRDILCNEIPLIFRKEIYATACLIGALFFFVLSKMGLNTDLNYILTTSLIFSIRVIAIKYNLSIPKIR</sequence>
<feature type="transmembrane region" description="Helical" evidence="7">
    <location>
        <begin position="175"/>
        <end position="194"/>
    </location>
</feature>
<dbReference type="KEGG" id="fuv:JR347_15235"/>
<evidence type="ECO:0000256" key="6">
    <source>
        <dbReference type="ARBA" id="ARBA00023136"/>
    </source>
</evidence>
<dbReference type="Proteomes" id="UP000662783">
    <property type="component" value="Chromosome"/>
</dbReference>
<evidence type="ECO:0000256" key="5">
    <source>
        <dbReference type="ARBA" id="ARBA00022989"/>
    </source>
</evidence>
<feature type="transmembrane region" description="Helical" evidence="7">
    <location>
        <begin position="149"/>
        <end position="169"/>
    </location>
</feature>